<dbReference type="PANTHER" id="PTHR33303">
    <property type="entry name" value="CYTOPLASMIC PROTEIN-RELATED"/>
    <property type="match status" value="1"/>
</dbReference>
<dbReference type="SMART" id="SM00881">
    <property type="entry name" value="CoA_binding"/>
    <property type="match status" value="1"/>
</dbReference>
<dbReference type="PANTHER" id="PTHR33303:SF2">
    <property type="entry name" value="COA-BINDING DOMAIN-CONTAINING PROTEIN"/>
    <property type="match status" value="1"/>
</dbReference>
<reference evidence="3 4" key="1">
    <citation type="submission" date="2016-10" db="EMBL/GenBank/DDBJ databases">
        <authorList>
            <person name="de Groot N.N."/>
        </authorList>
    </citation>
    <scope>NUCLEOTIDE SEQUENCE [LARGE SCALE GENOMIC DNA]</scope>
    <source>
        <strain evidence="3 4">DSM 17073</strain>
    </source>
</reference>
<dbReference type="AlphaFoldDB" id="A0A1I5NGK6"/>
<proteinExistence type="predicted"/>
<dbReference type="Proteomes" id="UP000242243">
    <property type="component" value="Unassembled WGS sequence"/>
</dbReference>
<sequence>MYNEQTSNKTFKRLLTDSKTIAVVGLSNKPHRTSYQISKLMQQQGYKIIPVNPTIDEVLGEKSVPSLSDIHEPVDIVNVFRKAIFLEDIVTEAIAIKAPVVWAQLGIYDEDVFKRYHNQVKLIMNTCIKVKYYEVMN</sequence>
<feature type="domain" description="CoA-binding" evidence="1">
    <location>
        <begin position="15"/>
        <end position="107"/>
    </location>
</feature>
<dbReference type="Gene3D" id="3.40.50.720">
    <property type="entry name" value="NAD(P)-binding Rossmann-like Domain"/>
    <property type="match status" value="1"/>
</dbReference>
<name>A0A1I5NGK6_9BACI</name>
<organism evidence="3 4">
    <name type="scientific">Halolactibacillus halophilus</name>
    <dbReference type="NCBI Taxonomy" id="306540"/>
    <lineage>
        <taxon>Bacteria</taxon>
        <taxon>Bacillati</taxon>
        <taxon>Bacillota</taxon>
        <taxon>Bacilli</taxon>
        <taxon>Bacillales</taxon>
        <taxon>Bacillaceae</taxon>
        <taxon>Halolactibacillus</taxon>
    </lineage>
</organism>
<dbReference type="STRING" id="306540.SAMN05421839_10935"/>
<dbReference type="RefSeq" id="WP_089831022.1">
    <property type="nucleotide sequence ID" value="NZ_BJWI01000008.1"/>
</dbReference>
<dbReference type="Proteomes" id="UP000321547">
    <property type="component" value="Unassembled WGS sequence"/>
</dbReference>
<dbReference type="Pfam" id="PF13380">
    <property type="entry name" value="CoA_binding_2"/>
    <property type="match status" value="1"/>
</dbReference>
<evidence type="ECO:0000313" key="3">
    <source>
        <dbReference type="EMBL" id="SFP20857.1"/>
    </source>
</evidence>
<evidence type="ECO:0000313" key="2">
    <source>
        <dbReference type="EMBL" id="GEM01322.1"/>
    </source>
</evidence>
<evidence type="ECO:0000259" key="1">
    <source>
        <dbReference type="SMART" id="SM00881"/>
    </source>
</evidence>
<evidence type="ECO:0000313" key="4">
    <source>
        <dbReference type="Proteomes" id="UP000242243"/>
    </source>
</evidence>
<dbReference type="EMBL" id="BJWI01000008">
    <property type="protein sequence ID" value="GEM01322.1"/>
    <property type="molecule type" value="Genomic_DNA"/>
</dbReference>
<evidence type="ECO:0000313" key="5">
    <source>
        <dbReference type="Proteomes" id="UP000321547"/>
    </source>
</evidence>
<gene>
    <name evidence="2" type="ORF">HHA03_08540</name>
    <name evidence="3" type="ORF">SAMN05421839_10935</name>
</gene>
<dbReference type="InterPro" id="IPR003781">
    <property type="entry name" value="CoA-bd"/>
</dbReference>
<dbReference type="InterPro" id="IPR036291">
    <property type="entry name" value="NAD(P)-bd_dom_sf"/>
</dbReference>
<dbReference type="OrthoDB" id="9804695at2"/>
<dbReference type="SUPFAM" id="SSF51735">
    <property type="entry name" value="NAD(P)-binding Rossmann-fold domains"/>
    <property type="match status" value="1"/>
</dbReference>
<accession>A0A1I5NGK6</accession>
<keyword evidence="5" id="KW-1185">Reference proteome</keyword>
<reference evidence="2 5" key="2">
    <citation type="submission" date="2019-07" db="EMBL/GenBank/DDBJ databases">
        <title>Whole genome shotgun sequence of Halolactibacillus halophilus NBRC 100868.</title>
        <authorList>
            <person name="Hosoyama A."/>
            <person name="Uohara A."/>
            <person name="Ohji S."/>
            <person name="Ichikawa N."/>
        </authorList>
    </citation>
    <scope>NUCLEOTIDE SEQUENCE [LARGE SCALE GENOMIC DNA]</scope>
    <source>
        <strain evidence="2 5">NBRC 100868</strain>
    </source>
</reference>
<protein>
    <submittedName>
        <fullName evidence="2 3">CoA-binding protein</fullName>
    </submittedName>
</protein>
<dbReference type="EMBL" id="FOXC01000009">
    <property type="protein sequence ID" value="SFP20857.1"/>
    <property type="molecule type" value="Genomic_DNA"/>
</dbReference>